<name>A0A642US25_9ASCO</name>
<keyword evidence="3" id="KW-1185">Reference proteome</keyword>
<evidence type="ECO:0000313" key="3">
    <source>
        <dbReference type="Proteomes" id="UP000761534"/>
    </source>
</evidence>
<evidence type="ECO:0000256" key="1">
    <source>
        <dbReference type="SAM" id="MobiDB-lite"/>
    </source>
</evidence>
<sequence>MHRASAISSTFKIVPLSIFCQARLRLAHYKVITEQTRKPLNELPPPDWWSVRAFAEATNSTVDTTQLKFQPPPKLKLNVPRVTKSRSEPITPSKRHSDSTPAYTPSLGAARSLLKLGLS</sequence>
<reference evidence="2" key="1">
    <citation type="journal article" date="2019" name="G3 (Bethesda)">
        <title>Genome Assemblies of Two Rare Opportunistic Yeast Pathogens: Diutina rugosa (syn. Candida rugosa) and Trichomonascus ciferrii (syn. Candida ciferrii).</title>
        <authorList>
            <person name="Mixao V."/>
            <person name="Saus E."/>
            <person name="Hansen A.P."/>
            <person name="Lass-Florl C."/>
            <person name="Gabaldon T."/>
        </authorList>
    </citation>
    <scope>NUCLEOTIDE SEQUENCE</scope>
    <source>
        <strain evidence="2">CBS 4856</strain>
    </source>
</reference>
<organism evidence="2 3">
    <name type="scientific">Trichomonascus ciferrii</name>
    <dbReference type="NCBI Taxonomy" id="44093"/>
    <lineage>
        <taxon>Eukaryota</taxon>
        <taxon>Fungi</taxon>
        <taxon>Dikarya</taxon>
        <taxon>Ascomycota</taxon>
        <taxon>Saccharomycotina</taxon>
        <taxon>Dipodascomycetes</taxon>
        <taxon>Dipodascales</taxon>
        <taxon>Trichomonascaceae</taxon>
        <taxon>Trichomonascus</taxon>
        <taxon>Trichomonascus ciferrii complex</taxon>
    </lineage>
</organism>
<proteinExistence type="predicted"/>
<accession>A0A642US25</accession>
<dbReference type="EMBL" id="SWFS01000495">
    <property type="protein sequence ID" value="KAA8900771.1"/>
    <property type="molecule type" value="Genomic_DNA"/>
</dbReference>
<evidence type="ECO:0000313" key="2">
    <source>
        <dbReference type="EMBL" id="KAA8900771.1"/>
    </source>
</evidence>
<dbReference type="Proteomes" id="UP000761534">
    <property type="component" value="Unassembled WGS sequence"/>
</dbReference>
<dbReference type="VEuPathDB" id="FungiDB:TRICI_006150"/>
<gene>
    <name evidence="2" type="ORF">TRICI_006150</name>
</gene>
<dbReference type="AlphaFoldDB" id="A0A642US25"/>
<protein>
    <submittedName>
        <fullName evidence="2">Uncharacterized protein</fullName>
    </submittedName>
</protein>
<comment type="caution">
    <text evidence="2">The sequence shown here is derived from an EMBL/GenBank/DDBJ whole genome shotgun (WGS) entry which is preliminary data.</text>
</comment>
<feature type="region of interest" description="Disordered" evidence="1">
    <location>
        <begin position="65"/>
        <end position="106"/>
    </location>
</feature>